<protein>
    <submittedName>
        <fullName evidence="1">Uncharacterized protein</fullName>
    </submittedName>
</protein>
<reference evidence="1" key="1">
    <citation type="journal article" date="2019" name="bioRxiv">
        <title>The Genome of the Zebra Mussel, Dreissena polymorpha: A Resource for Invasive Species Research.</title>
        <authorList>
            <person name="McCartney M.A."/>
            <person name="Auch B."/>
            <person name="Kono T."/>
            <person name="Mallez S."/>
            <person name="Zhang Y."/>
            <person name="Obille A."/>
            <person name="Becker A."/>
            <person name="Abrahante J.E."/>
            <person name="Garbe J."/>
            <person name="Badalamenti J.P."/>
            <person name="Herman A."/>
            <person name="Mangelson H."/>
            <person name="Liachko I."/>
            <person name="Sullivan S."/>
            <person name="Sone E.D."/>
            <person name="Koren S."/>
            <person name="Silverstein K.A.T."/>
            <person name="Beckman K.B."/>
            <person name="Gohl D.M."/>
        </authorList>
    </citation>
    <scope>NUCLEOTIDE SEQUENCE</scope>
    <source>
        <strain evidence="1">Duluth1</strain>
        <tissue evidence="1">Whole animal</tissue>
    </source>
</reference>
<name>A0A9D4E3H9_DREPO</name>
<comment type="caution">
    <text evidence="1">The sequence shown here is derived from an EMBL/GenBank/DDBJ whole genome shotgun (WGS) entry which is preliminary data.</text>
</comment>
<dbReference type="Proteomes" id="UP000828390">
    <property type="component" value="Unassembled WGS sequence"/>
</dbReference>
<evidence type="ECO:0000313" key="1">
    <source>
        <dbReference type="EMBL" id="KAH3773142.1"/>
    </source>
</evidence>
<evidence type="ECO:0000313" key="2">
    <source>
        <dbReference type="Proteomes" id="UP000828390"/>
    </source>
</evidence>
<sequence length="209" mass="22603">MHASHFRGDCLSHSAAQSSCTFTHSTSTVLGIPIPLMIEEDVLGSELPELPPISAKLIKLADPCSHGCPCESSPKKVDKQEMPTNLGCCVPGCALEVQYLPRVHAFRHHIPGIFDDRLPCTDASIVKGREMALAQVATWLLCRPFILSEQVDLVNRQRVLAPLSGVRMSSCRLLAGDGGHMQLFAGFGPSTICPVPCQLPCRVNLLARP</sequence>
<proteinExistence type="predicted"/>
<accession>A0A9D4E3H9</accession>
<dbReference type="AlphaFoldDB" id="A0A9D4E3H9"/>
<reference evidence="1" key="2">
    <citation type="submission" date="2020-11" db="EMBL/GenBank/DDBJ databases">
        <authorList>
            <person name="McCartney M.A."/>
            <person name="Auch B."/>
            <person name="Kono T."/>
            <person name="Mallez S."/>
            <person name="Becker A."/>
            <person name="Gohl D.M."/>
            <person name="Silverstein K.A.T."/>
            <person name="Koren S."/>
            <person name="Bechman K.B."/>
            <person name="Herman A."/>
            <person name="Abrahante J.E."/>
            <person name="Garbe J."/>
        </authorList>
    </citation>
    <scope>NUCLEOTIDE SEQUENCE</scope>
    <source>
        <strain evidence="1">Duluth1</strain>
        <tissue evidence="1">Whole animal</tissue>
    </source>
</reference>
<organism evidence="1 2">
    <name type="scientific">Dreissena polymorpha</name>
    <name type="common">Zebra mussel</name>
    <name type="synonym">Mytilus polymorpha</name>
    <dbReference type="NCBI Taxonomy" id="45954"/>
    <lineage>
        <taxon>Eukaryota</taxon>
        <taxon>Metazoa</taxon>
        <taxon>Spiralia</taxon>
        <taxon>Lophotrochozoa</taxon>
        <taxon>Mollusca</taxon>
        <taxon>Bivalvia</taxon>
        <taxon>Autobranchia</taxon>
        <taxon>Heteroconchia</taxon>
        <taxon>Euheterodonta</taxon>
        <taxon>Imparidentia</taxon>
        <taxon>Neoheterodontei</taxon>
        <taxon>Myida</taxon>
        <taxon>Dreissenoidea</taxon>
        <taxon>Dreissenidae</taxon>
        <taxon>Dreissena</taxon>
    </lineage>
</organism>
<keyword evidence="2" id="KW-1185">Reference proteome</keyword>
<dbReference type="EMBL" id="JAIWYP010000009">
    <property type="protein sequence ID" value="KAH3773142.1"/>
    <property type="molecule type" value="Genomic_DNA"/>
</dbReference>
<gene>
    <name evidence="1" type="ORF">DPMN_174497</name>
</gene>